<keyword evidence="9 12" id="KW-0067">ATP-binding</keyword>
<comment type="subunit">
    <text evidence="12">Monomer. Can also form homodimers and oligomers.</text>
</comment>
<dbReference type="EC" id="3.1.3.-" evidence="12"/>
<keyword evidence="3 12" id="KW-0819">tRNA processing</keyword>
<comment type="similarity">
    <text evidence="12">Belongs to the tRNA nucleotidyltransferase/poly(A) polymerase family. Bacterial CCA-adding enzyme type 1 subfamily.</text>
</comment>
<comment type="cofactor">
    <cofactor evidence="12">
        <name>Mg(2+)</name>
        <dbReference type="ChEBI" id="CHEBI:18420"/>
    </cofactor>
    <text evidence="12">Magnesium is required for nucleotidyltransferase activity.</text>
</comment>
<accession>A0A418YAU3</accession>
<keyword evidence="5 12" id="KW-0479">Metal-binding</keyword>
<evidence type="ECO:0000256" key="11">
    <source>
        <dbReference type="ARBA" id="ARBA00022884"/>
    </source>
</evidence>
<feature type="binding site" evidence="12">
    <location>
        <position position="21"/>
    </location>
    <ligand>
        <name>Mg(2+)</name>
        <dbReference type="ChEBI" id="CHEBI:18420"/>
    </ligand>
</feature>
<dbReference type="EC" id="2.7.7.72" evidence="12"/>
<name>A0A418YAU3_9GAMM</name>
<feature type="binding site" evidence="12">
    <location>
        <position position="137"/>
    </location>
    <ligand>
        <name>CTP</name>
        <dbReference type="ChEBI" id="CHEBI:37563"/>
    </ligand>
</feature>
<evidence type="ECO:0000256" key="3">
    <source>
        <dbReference type="ARBA" id="ARBA00022694"/>
    </source>
</evidence>
<dbReference type="Pfam" id="PF12627">
    <property type="entry name" value="PolyA_pol_RNAbd"/>
    <property type="match status" value="1"/>
</dbReference>
<feature type="binding site" evidence="12">
    <location>
        <position position="140"/>
    </location>
    <ligand>
        <name>CTP</name>
        <dbReference type="ChEBI" id="CHEBI:37563"/>
    </ligand>
</feature>
<keyword evidence="10 12" id="KW-0460">Magnesium</keyword>
<evidence type="ECO:0000256" key="1">
    <source>
        <dbReference type="ARBA" id="ARBA00022596"/>
    </source>
</evidence>
<feature type="binding site" evidence="12">
    <location>
        <position position="11"/>
    </location>
    <ligand>
        <name>CTP</name>
        <dbReference type="ChEBI" id="CHEBI:37563"/>
    </ligand>
</feature>
<feature type="binding site" evidence="12">
    <location>
        <position position="137"/>
    </location>
    <ligand>
        <name>ATP</name>
        <dbReference type="ChEBI" id="CHEBI:30616"/>
    </ligand>
</feature>
<dbReference type="InterPro" id="IPR043519">
    <property type="entry name" value="NT_sf"/>
</dbReference>
<dbReference type="GO" id="GO:0042245">
    <property type="term" value="P:RNA repair"/>
    <property type="evidence" value="ECO:0007669"/>
    <property type="project" value="UniProtKB-KW"/>
</dbReference>
<dbReference type="EC" id="3.1.4.-" evidence="12"/>
<dbReference type="GO" id="GO:0001680">
    <property type="term" value="P:tRNA 3'-terminal CCA addition"/>
    <property type="evidence" value="ECO:0007669"/>
    <property type="project" value="UniProtKB-UniRule"/>
</dbReference>
<dbReference type="GO" id="GO:0000287">
    <property type="term" value="F:magnesium ion binding"/>
    <property type="evidence" value="ECO:0007669"/>
    <property type="project" value="UniProtKB-UniRule"/>
</dbReference>
<comment type="cofactor">
    <cofactor evidence="12">
        <name>Ni(2+)</name>
        <dbReference type="ChEBI" id="CHEBI:49786"/>
    </cofactor>
    <text evidence="12">Nickel for phosphatase activity.</text>
</comment>
<evidence type="ECO:0000313" key="14">
    <source>
        <dbReference type="EMBL" id="RJG40086.1"/>
    </source>
</evidence>
<sequence length="412" mass="46500">MQIYLVGGAVRDQLLNIQLKDRDFVVVGATPKQMLQQGFQRVGQDFPVFLHPTTQEEHALARTERKKGQGYTGFECFFDPDVTLTQDLQRRDLTINAMAQGHNGEIIDPYGGQQDIQKRLLRHVSPAFAEDPLRVLRVARFAARFAHLGFEVAPETLTLMQNISHSGELRFLTPERVWQELSGALMSPSPSRFFEVLKQCGALAEVLPELNNLFGVPGPKRWHPEIDTGIHTLMVVEQAALLSDELAVRFSALCHDFGKALTPAELWPSHKHHGSKGLPLIKAVCDRFKVPNHCRDLALMMSQQHCQIHHIYELDSAGLLAIFEQTDAWRKPARFEQLLLACKADLTGRLGFEDKPYEEADYCRQAYQVAAGIAVQPIVQGGFKGAEIKQELNRQRQQALQAFIEQKQKQPQ</sequence>
<dbReference type="Pfam" id="PF01743">
    <property type="entry name" value="PolyA_pol"/>
    <property type="match status" value="1"/>
</dbReference>
<keyword evidence="7 12" id="KW-0692">RNA repair</keyword>
<comment type="domain">
    <text evidence="12">Comprises two domains: an N-terminal domain containing the nucleotidyltransferase activity and a C-terminal HD domain associated with both phosphodiesterase and phosphatase activities.</text>
</comment>
<dbReference type="InterPro" id="IPR032828">
    <property type="entry name" value="PolyA_RNA-bd"/>
</dbReference>
<dbReference type="GO" id="GO:0016791">
    <property type="term" value="F:phosphatase activity"/>
    <property type="evidence" value="ECO:0007669"/>
    <property type="project" value="UniProtKB-UniRule"/>
</dbReference>
<gene>
    <name evidence="12" type="primary">cca</name>
    <name evidence="14" type="ORF">D1Z90_17185</name>
</gene>
<dbReference type="SUPFAM" id="SSF81301">
    <property type="entry name" value="Nucleotidyltransferase"/>
    <property type="match status" value="1"/>
</dbReference>
<dbReference type="Gene3D" id="3.30.460.10">
    <property type="entry name" value="Beta Polymerase, domain 2"/>
    <property type="match status" value="1"/>
</dbReference>
<dbReference type="EMBL" id="QZCH01000029">
    <property type="protein sequence ID" value="RJG40086.1"/>
    <property type="molecule type" value="Genomic_DNA"/>
</dbReference>
<keyword evidence="12" id="KW-0511">Multifunctional enzyme</keyword>
<comment type="function">
    <text evidence="12">Catalyzes the addition and repair of the essential 3'-terminal CCA sequence in tRNAs without using a nucleic acid template. Adds these three nucleotides in the order of C, C, and A to the tRNA nucleotide-73, using CTP and ATP as substrates and producing inorganic pyrophosphate. tRNA 3'-terminal CCA addition is required both for tRNA processing and repair. Also involved in tRNA surveillance by mediating tandem CCA addition to generate a CCACCA at the 3' terminus of unstable tRNAs. While stable tRNAs receive only 3'-terminal CCA, unstable tRNAs are marked with CCACCA and rapidly degraded.</text>
</comment>
<protein>
    <recommendedName>
        <fullName evidence="12">Multifunctional CCA protein</fullName>
    </recommendedName>
    <domain>
        <recommendedName>
            <fullName evidence="12">CCA-adding enzyme</fullName>
            <ecNumber evidence="12">2.7.7.72</ecNumber>
        </recommendedName>
        <alternativeName>
            <fullName evidence="12">CCA tRNA nucleotidyltransferase</fullName>
        </alternativeName>
        <alternativeName>
            <fullName evidence="12">tRNA CCA-pyrophosphorylase</fullName>
        </alternativeName>
        <alternativeName>
            <fullName evidence="12">tRNA adenylyl-/cytidylyl-transferase</fullName>
        </alternativeName>
        <alternativeName>
            <fullName evidence="12">tRNA nucleotidyltransferase</fullName>
        </alternativeName>
        <alternativeName>
            <fullName evidence="12">tRNA-NT</fullName>
        </alternativeName>
    </domain>
    <domain>
        <recommendedName>
            <fullName evidence="12">2'-nucleotidase</fullName>
            <ecNumber evidence="12">3.1.3.-</ecNumber>
        </recommendedName>
    </domain>
    <domain>
        <recommendedName>
            <fullName evidence="12">2',3'-cyclic phosphodiesterase</fullName>
            <ecNumber evidence="12">3.1.4.-</ecNumber>
        </recommendedName>
    </domain>
    <domain>
        <recommendedName>
            <fullName evidence="12">Phosphatase</fullName>
        </recommendedName>
    </domain>
</protein>
<proteinExistence type="inferred from homology"/>
<dbReference type="PANTHER" id="PTHR47545:SF1">
    <property type="entry name" value="MULTIFUNCTIONAL CCA PROTEIN"/>
    <property type="match status" value="1"/>
</dbReference>
<dbReference type="InterPro" id="IPR012006">
    <property type="entry name" value="CCA_bact"/>
</dbReference>
<dbReference type="SUPFAM" id="SSF81891">
    <property type="entry name" value="Poly A polymerase C-terminal region-like"/>
    <property type="match status" value="1"/>
</dbReference>
<dbReference type="CDD" id="cd00077">
    <property type="entry name" value="HDc"/>
    <property type="match status" value="1"/>
</dbReference>
<dbReference type="RefSeq" id="WP_119912029.1">
    <property type="nucleotide sequence ID" value="NZ_QZCH01000029.1"/>
</dbReference>
<dbReference type="Gene3D" id="1.10.3090.10">
    <property type="entry name" value="cca-adding enzyme, domain 2"/>
    <property type="match status" value="1"/>
</dbReference>
<evidence type="ECO:0000256" key="8">
    <source>
        <dbReference type="ARBA" id="ARBA00022801"/>
    </source>
</evidence>
<keyword evidence="8 12" id="KW-0378">Hydrolase</keyword>
<dbReference type="GO" id="GO:0000049">
    <property type="term" value="F:tRNA binding"/>
    <property type="evidence" value="ECO:0007669"/>
    <property type="project" value="UniProtKB-UniRule"/>
</dbReference>
<reference evidence="14 15" key="2">
    <citation type="submission" date="2019-01" db="EMBL/GenBank/DDBJ databases">
        <title>Motilimonas pumilus sp. nov., isolated from the gut of sea cucumber (Apostichopus japonicus).</title>
        <authorList>
            <person name="Wang F.-Q."/>
            <person name="Ren L.-H."/>
            <person name="Lin Y.-W."/>
            <person name="Sun G.-H."/>
            <person name="Du Z.-J."/>
            <person name="Zhao J.-X."/>
            <person name="Liu X.-J."/>
            <person name="Liu L.-J."/>
        </authorList>
    </citation>
    <scope>NUCLEOTIDE SEQUENCE [LARGE SCALE GENOMIC DNA]</scope>
    <source>
        <strain evidence="14 15">PLHSC7-2</strain>
    </source>
</reference>
<dbReference type="GO" id="GO:0005524">
    <property type="term" value="F:ATP binding"/>
    <property type="evidence" value="ECO:0007669"/>
    <property type="project" value="UniProtKB-UniRule"/>
</dbReference>
<dbReference type="InterPro" id="IPR002646">
    <property type="entry name" value="PolA_pol_head_dom"/>
</dbReference>
<dbReference type="InterPro" id="IPR050124">
    <property type="entry name" value="tRNA_CCA-adding_enzyme"/>
</dbReference>
<dbReference type="GO" id="GO:0004112">
    <property type="term" value="F:cyclic-nucleotide phosphodiesterase activity"/>
    <property type="evidence" value="ECO:0007669"/>
    <property type="project" value="UniProtKB-UniRule"/>
</dbReference>
<feature type="domain" description="HD" evidence="13">
    <location>
        <begin position="228"/>
        <end position="329"/>
    </location>
</feature>
<comment type="catalytic activity">
    <reaction evidence="12">
        <text>a tRNA with a 3' CCA end + 2 CTP + ATP = a tRNA with a 3' CCACCA end + 3 diphosphate</text>
        <dbReference type="Rhea" id="RHEA:76235"/>
        <dbReference type="Rhea" id="RHEA-COMP:10468"/>
        <dbReference type="Rhea" id="RHEA-COMP:18655"/>
        <dbReference type="ChEBI" id="CHEBI:30616"/>
        <dbReference type="ChEBI" id="CHEBI:33019"/>
        <dbReference type="ChEBI" id="CHEBI:37563"/>
        <dbReference type="ChEBI" id="CHEBI:83071"/>
        <dbReference type="ChEBI" id="CHEBI:195187"/>
    </reaction>
</comment>
<organism evidence="14 15">
    <name type="scientific">Motilimonas pumila</name>
    <dbReference type="NCBI Taxonomy" id="2303987"/>
    <lineage>
        <taxon>Bacteria</taxon>
        <taxon>Pseudomonadati</taxon>
        <taxon>Pseudomonadota</taxon>
        <taxon>Gammaproteobacteria</taxon>
        <taxon>Alteromonadales</taxon>
        <taxon>Alteromonadales genera incertae sedis</taxon>
        <taxon>Motilimonas</taxon>
    </lineage>
</organism>
<keyword evidence="1 12" id="KW-0533">Nickel</keyword>
<keyword evidence="6 12" id="KW-0547">Nucleotide-binding</keyword>
<feature type="binding site" evidence="12">
    <location>
        <position position="11"/>
    </location>
    <ligand>
        <name>ATP</name>
        <dbReference type="ChEBI" id="CHEBI:30616"/>
    </ligand>
</feature>
<dbReference type="OrthoDB" id="9805698at2"/>
<dbReference type="InterPro" id="IPR006674">
    <property type="entry name" value="HD_domain"/>
</dbReference>
<evidence type="ECO:0000259" key="13">
    <source>
        <dbReference type="PROSITE" id="PS51831"/>
    </source>
</evidence>
<dbReference type="PROSITE" id="PS51831">
    <property type="entry name" value="HD"/>
    <property type="match status" value="1"/>
</dbReference>
<evidence type="ECO:0000256" key="7">
    <source>
        <dbReference type="ARBA" id="ARBA00022800"/>
    </source>
</evidence>
<dbReference type="HAMAP" id="MF_01262">
    <property type="entry name" value="CCA_bact_type2"/>
    <property type="match status" value="1"/>
</dbReference>
<keyword evidence="4 12" id="KW-0548">Nucleotidyltransferase</keyword>
<evidence type="ECO:0000256" key="6">
    <source>
        <dbReference type="ARBA" id="ARBA00022741"/>
    </source>
</evidence>
<dbReference type="PANTHER" id="PTHR47545">
    <property type="entry name" value="MULTIFUNCTIONAL CCA PROTEIN"/>
    <property type="match status" value="1"/>
</dbReference>
<keyword evidence="2 12" id="KW-0808">Transferase</keyword>
<dbReference type="AlphaFoldDB" id="A0A418YAU3"/>
<feature type="binding site" evidence="12">
    <location>
        <position position="23"/>
    </location>
    <ligand>
        <name>Mg(2+)</name>
        <dbReference type="ChEBI" id="CHEBI:18420"/>
    </ligand>
</feature>
<evidence type="ECO:0000256" key="9">
    <source>
        <dbReference type="ARBA" id="ARBA00022840"/>
    </source>
</evidence>
<comment type="catalytic activity">
    <reaction evidence="12">
        <text>a tRNA precursor + 2 CTP + ATP = a tRNA with a 3' CCA end + 3 diphosphate</text>
        <dbReference type="Rhea" id="RHEA:14433"/>
        <dbReference type="Rhea" id="RHEA-COMP:10465"/>
        <dbReference type="Rhea" id="RHEA-COMP:10468"/>
        <dbReference type="ChEBI" id="CHEBI:30616"/>
        <dbReference type="ChEBI" id="CHEBI:33019"/>
        <dbReference type="ChEBI" id="CHEBI:37563"/>
        <dbReference type="ChEBI" id="CHEBI:74896"/>
        <dbReference type="ChEBI" id="CHEBI:83071"/>
        <dbReference type="EC" id="2.7.7.72"/>
    </reaction>
</comment>
<evidence type="ECO:0000256" key="4">
    <source>
        <dbReference type="ARBA" id="ARBA00022695"/>
    </source>
</evidence>
<dbReference type="GO" id="GO:0004810">
    <property type="term" value="F:CCA tRNA nucleotidyltransferase activity"/>
    <property type="evidence" value="ECO:0007669"/>
    <property type="project" value="UniProtKB-UniRule"/>
</dbReference>
<feature type="binding site" evidence="12">
    <location>
        <position position="8"/>
    </location>
    <ligand>
        <name>ATP</name>
        <dbReference type="ChEBI" id="CHEBI:30616"/>
    </ligand>
</feature>
<evidence type="ECO:0000256" key="12">
    <source>
        <dbReference type="HAMAP-Rule" id="MF_01261"/>
    </source>
</evidence>
<feature type="binding site" evidence="12">
    <location>
        <position position="8"/>
    </location>
    <ligand>
        <name>CTP</name>
        <dbReference type="ChEBI" id="CHEBI:37563"/>
    </ligand>
</feature>
<evidence type="ECO:0000256" key="10">
    <source>
        <dbReference type="ARBA" id="ARBA00022842"/>
    </source>
</evidence>
<dbReference type="InterPro" id="IPR003607">
    <property type="entry name" value="HD/PDEase_dom"/>
</dbReference>
<evidence type="ECO:0000256" key="5">
    <source>
        <dbReference type="ARBA" id="ARBA00022723"/>
    </source>
</evidence>
<feature type="binding site" evidence="12">
    <location>
        <position position="140"/>
    </location>
    <ligand>
        <name>ATP</name>
        <dbReference type="ChEBI" id="CHEBI:30616"/>
    </ligand>
</feature>
<evidence type="ECO:0000256" key="2">
    <source>
        <dbReference type="ARBA" id="ARBA00022679"/>
    </source>
</evidence>
<feature type="binding site" evidence="12">
    <location>
        <position position="91"/>
    </location>
    <ligand>
        <name>CTP</name>
        <dbReference type="ChEBI" id="CHEBI:37563"/>
    </ligand>
</feature>
<dbReference type="GO" id="GO:0160016">
    <property type="term" value="F:CCACCA tRNA nucleotidyltransferase activity"/>
    <property type="evidence" value="ECO:0007669"/>
    <property type="project" value="RHEA"/>
</dbReference>
<keyword evidence="15" id="KW-1185">Reference proteome</keyword>
<evidence type="ECO:0000313" key="15">
    <source>
        <dbReference type="Proteomes" id="UP000283255"/>
    </source>
</evidence>
<dbReference type="Proteomes" id="UP000283255">
    <property type="component" value="Unassembled WGS sequence"/>
</dbReference>
<dbReference type="Pfam" id="PF01966">
    <property type="entry name" value="HD"/>
    <property type="match status" value="1"/>
</dbReference>
<keyword evidence="11 12" id="KW-0694">RNA-binding</keyword>
<feature type="binding site" evidence="12">
    <location>
        <position position="91"/>
    </location>
    <ligand>
        <name>ATP</name>
        <dbReference type="ChEBI" id="CHEBI:30616"/>
    </ligand>
</feature>
<reference evidence="14 15" key="1">
    <citation type="submission" date="2018-09" db="EMBL/GenBank/DDBJ databases">
        <authorList>
            <person name="Wang F."/>
        </authorList>
    </citation>
    <scope>NUCLEOTIDE SEQUENCE [LARGE SCALE GENOMIC DNA]</scope>
    <source>
        <strain evidence="14 15">PLHSC7-2</strain>
    </source>
</reference>
<comment type="caution">
    <text evidence="14">The sequence shown here is derived from an EMBL/GenBank/DDBJ whole genome shotgun (WGS) entry which is preliminary data.</text>
</comment>
<dbReference type="CDD" id="cd05398">
    <property type="entry name" value="NT_ClassII-CCAase"/>
    <property type="match status" value="1"/>
</dbReference>
<dbReference type="PIRSF" id="PIRSF000813">
    <property type="entry name" value="CCA_bact"/>
    <property type="match status" value="1"/>
</dbReference>
<dbReference type="NCBIfam" id="NF008137">
    <property type="entry name" value="PRK10885.1"/>
    <property type="match status" value="1"/>
</dbReference>
<comment type="miscellaneous">
    <text evidence="12">A single active site specifically recognizes both ATP and CTP and is responsible for their addition.</text>
</comment>
<dbReference type="HAMAP" id="MF_01261">
    <property type="entry name" value="CCA_bact_type1"/>
    <property type="match status" value="1"/>
</dbReference>